<keyword evidence="2" id="KW-1185">Reference proteome</keyword>
<dbReference type="EMBL" id="BPLR01019646">
    <property type="protein sequence ID" value="GIX70074.1"/>
    <property type="molecule type" value="Genomic_DNA"/>
</dbReference>
<reference evidence="1 2" key="1">
    <citation type="submission" date="2021-06" db="EMBL/GenBank/DDBJ databases">
        <title>Caerostris extrusa draft genome.</title>
        <authorList>
            <person name="Kono N."/>
            <person name="Arakawa K."/>
        </authorList>
    </citation>
    <scope>NUCLEOTIDE SEQUENCE [LARGE SCALE GENOMIC DNA]</scope>
</reference>
<dbReference type="AlphaFoldDB" id="A0AAV4MCE1"/>
<proteinExistence type="predicted"/>
<organism evidence="1 2">
    <name type="scientific">Caerostris extrusa</name>
    <name type="common">Bark spider</name>
    <name type="synonym">Caerostris bankana</name>
    <dbReference type="NCBI Taxonomy" id="172846"/>
    <lineage>
        <taxon>Eukaryota</taxon>
        <taxon>Metazoa</taxon>
        <taxon>Ecdysozoa</taxon>
        <taxon>Arthropoda</taxon>
        <taxon>Chelicerata</taxon>
        <taxon>Arachnida</taxon>
        <taxon>Araneae</taxon>
        <taxon>Araneomorphae</taxon>
        <taxon>Entelegynae</taxon>
        <taxon>Araneoidea</taxon>
        <taxon>Araneidae</taxon>
        <taxon>Caerostris</taxon>
    </lineage>
</organism>
<comment type="caution">
    <text evidence="1">The sequence shown here is derived from an EMBL/GenBank/DDBJ whole genome shotgun (WGS) entry which is preliminary data.</text>
</comment>
<gene>
    <name evidence="1" type="ORF">CEXT_69281</name>
</gene>
<sequence>MSPEICKRLRFGFAKQQCFGVYLWLNSALLTDQFVSWITARPSVLCIELAARNVSGIRGKGVWAQKKGTISKLGWMETSFYVTSTTAQLMTRNSSGAFHRISQTKQRLFAKGTTRHHL</sequence>
<evidence type="ECO:0000313" key="2">
    <source>
        <dbReference type="Proteomes" id="UP001054945"/>
    </source>
</evidence>
<accession>A0AAV4MCE1</accession>
<protein>
    <submittedName>
        <fullName evidence="1">Uncharacterized protein</fullName>
    </submittedName>
</protein>
<dbReference type="Proteomes" id="UP001054945">
    <property type="component" value="Unassembled WGS sequence"/>
</dbReference>
<name>A0AAV4MCE1_CAEEX</name>
<evidence type="ECO:0000313" key="1">
    <source>
        <dbReference type="EMBL" id="GIX70074.1"/>
    </source>
</evidence>